<keyword evidence="4" id="KW-1185">Reference proteome</keyword>
<dbReference type="PANTHER" id="PTHR48081">
    <property type="entry name" value="AB HYDROLASE SUPERFAMILY PROTEIN C4A8.06C"/>
    <property type="match status" value="1"/>
</dbReference>
<accession>A0A6A5UHP2</accession>
<proteinExistence type="predicted"/>
<sequence length="323" mass="36351">MAPLADTTGATRFDNFNIYRTSFKSIGDHKIDVGILVPKGIKSSRKVPVVVNFHGGGLVSGDCLYANWKAAFWIPFLHRNNAITVLPNYRLVPEATGNDILGDLADFWTWFRGHGVERYLASQSSHVELDYEHVLASGDSAGGYMALQSGLTLPKGEIKVVLAQYPMTNYARRSPTDMPLGKRAPPHSFLNEYIASMTPGYITSSSNPSTEPQRGELSRALNAYNRFNEFFGLGKHLWPITTIESAHHLPPTTIFHGSDDTLVPVEDSKVFVDKVRGLEKFKDTELRLVVREGKEHGFDIDMKEDEEAWRKEELQWIERKWLA</sequence>
<keyword evidence="1 3" id="KW-0378">Hydrolase</keyword>
<dbReference type="SUPFAM" id="SSF53474">
    <property type="entry name" value="alpha/beta-Hydrolases"/>
    <property type="match status" value="1"/>
</dbReference>
<dbReference type="InterPro" id="IPR029058">
    <property type="entry name" value="AB_hydrolase_fold"/>
</dbReference>
<dbReference type="Proteomes" id="UP000800035">
    <property type="component" value="Unassembled WGS sequence"/>
</dbReference>
<dbReference type="GO" id="GO:0016787">
    <property type="term" value="F:hydrolase activity"/>
    <property type="evidence" value="ECO:0007669"/>
    <property type="project" value="UniProtKB-KW"/>
</dbReference>
<dbReference type="Gene3D" id="3.40.50.1820">
    <property type="entry name" value="alpha/beta hydrolase"/>
    <property type="match status" value="1"/>
</dbReference>
<dbReference type="InterPro" id="IPR050300">
    <property type="entry name" value="GDXG_lipolytic_enzyme"/>
</dbReference>
<gene>
    <name evidence="3" type="ORF">CC80DRAFT_487152</name>
</gene>
<dbReference type="InterPro" id="IPR049492">
    <property type="entry name" value="BD-FAE-like_dom"/>
</dbReference>
<reference evidence="3" key="1">
    <citation type="journal article" date="2020" name="Stud. Mycol.">
        <title>101 Dothideomycetes genomes: a test case for predicting lifestyles and emergence of pathogens.</title>
        <authorList>
            <person name="Haridas S."/>
            <person name="Albert R."/>
            <person name="Binder M."/>
            <person name="Bloem J."/>
            <person name="Labutti K."/>
            <person name="Salamov A."/>
            <person name="Andreopoulos B."/>
            <person name="Baker S."/>
            <person name="Barry K."/>
            <person name="Bills G."/>
            <person name="Bluhm B."/>
            <person name="Cannon C."/>
            <person name="Castanera R."/>
            <person name="Culley D."/>
            <person name="Daum C."/>
            <person name="Ezra D."/>
            <person name="Gonzalez J."/>
            <person name="Henrissat B."/>
            <person name="Kuo A."/>
            <person name="Liang C."/>
            <person name="Lipzen A."/>
            <person name="Lutzoni F."/>
            <person name="Magnuson J."/>
            <person name="Mondo S."/>
            <person name="Nolan M."/>
            <person name="Ohm R."/>
            <person name="Pangilinan J."/>
            <person name="Park H.-J."/>
            <person name="Ramirez L."/>
            <person name="Alfaro M."/>
            <person name="Sun H."/>
            <person name="Tritt A."/>
            <person name="Yoshinaga Y."/>
            <person name="Zwiers L.-H."/>
            <person name="Turgeon B."/>
            <person name="Goodwin S."/>
            <person name="Spatafora J."/>
            <person name="Crous P."/>
            <person name="Grigoriev I."/>
        </authorList>
    </citation>
    <scope>NUCLEOTIDE SEQUENCE</scope>
    <source>
        <strain evidence="3">CBS 675.92</strain>
    </source>
</reference>
<dbReference type="AlphaFoldDB" id="A0A6A5UHP2"/>
<evidence type="ECO:0000313" key="3">
    <source>
        <dbReference type="EMBL" id="KAF1963860.1"/>
    </source>
</evidence>
<feature type="domain" description="BD-FAE-like" evidence="2">
    <location>
        <begin position="42"/>
        <end position="274"/>
    </location>
</feature>
<organism evidence="3 4">
    <name type="scientific">Byssothecium circinans</name>
    <dbReference type="NCBI Taxonomy" id="147558"/>
    <lineage>
        <taxon>Eukaryota</taxon>
        <taxon>Fungi</taxon>
        <taxon>Dikarya</taxon>
        <taxon>Ascomycota</taxon>
        <taxon>Pezizomycotina</taxon>
        <taxon>Dothideomycetes</taxon>
        <taxon>Pleosporomycetidae</taxon>
        <taxon>Pleosporales</taxon>
        <taxon>Massarineae</taxon>
        <taxon>Massarinaceae</taxon>
        <taxon>Byssothecium</taxon>
    </lineage>
</organism>
<name>A0A6A5UHP2_9PLEO</name>
<protein>
    <submittedName>
        <fullName evidence="3">Alpha/beta-hydrolase</fullName>
    </submittedName>
</protein>
<dbReference type="OrthoDB" id="19653at2759"/>
<dbReference type="EMBL" id="ML976977">
    <property type="protein sequence ID" value="KAF1963860.1"/>
    <property type="molecule type" value="Genomic_DNA"/>
</dbReference>
<evidence type="ECO:0000313" key="4">
    <source>
        <dbReference type="Proteomes" id="UP000800035"/>
    </source>
</evidence>
<evidence type="ECO:0000259" key="2">
    <source>
        <dbReference type="Pfam" id="PF20434"/>
    </source>
</evidence>
<dbReference type="Pfam" id="PF20434">
    <property type="entry name" value="BD-FAE"/>
    <property type="match status" value="1"/>
</dbReference>
<evidence type="ECO:0000256" key="1">
    <source>
        <dbReference type="ARBA" id="ARBA00022801"/>
    </source>
</evidence>
<dbReference type="PANTHER" id="PTHR48081:SF3">
    <property type="entry name" value="ALPHA_BETA HYDROLASE FOLD-3 DOMAIN-CONTAINING PROTEIN"/>
    <property type="match status" value="1"/>
</dbReference>